<comment type="caution">
    <text evidence="2">The sequence shown here is derived from an EMBL/GenBank/DDBJ whole genome shotgun (WGS) entry which is preliminary data.</text>
</comment>
<organism evidence="2 3">
    <name type="scientific">Colocasia esculenta</name>
    <name type="common">Wild taro</name>
    <name type="synonym">Arum esculentum</name>
    <dbReference type="NCBI Taxonomy" id="4460"/>
    <lineage>
        <taxon>Eukaryota</taxon>
        <taxon>Viridiplantae</taxon>
        <taxon>Streptophyta</taxon>
        <taxon>Embryophyta</taxon>
        <taxon>Tracheophyta</taxon>
        <taxon>Spermatophyta</taxon>
        <taxon>Magnoliopsida</taxon>
        <taxon>Liliopsida</taxon>
        <taxon>Araceae</taxon>
        <taxon>Aroideae</taxon>
        <taxon>Colocasieae</taxon>
        <taxon>Colocasia</taxon>
    </lineage>
</organism>
<gene>
    <name evidence="2" type="ORF">Taro_032071</name>
</gene>
<evidence type="ECO:0000313" key="3">
    <source>
        <dbReference type="Proteomes" id="UP000652761"/>
    </source>
</evidence>
<sequence>MPQACVLFFISFEVGYCVVSLARLWPVRGRWTRVRHVTGLTGLEEAFHHSWYQIKVVVMAARRDWGGGGDNPEESTQRMIERIWESLTEIRTRMDQ</sequence>
<feature type="transmembrane region" description="Helical" evidence="1">
    <location>
        <begin position="6"/>
        <end position="25"/>
    </location>
</feature>
<protein>
    <submittedName>
        <fullName evidence="2">Uncharacterized protein</fullName>
    </submittedName>
</protein>
<proteinExistence type="predicted"/>
<reference evidence="2" key="1">
    <citation type="submission" date="2017-07" db="EMBL/GenBank/DDBJ databases">
        <title>Taro Niue Genome Assembly and Annotation.</title>
        <authorList>
            <person name="Atibalentja N."/>
            <person name="Keating K."/>
            <person name="Fields C.J."/>
        </authorList>
    </citation>
    <scope>NUCLEOTIDE SEQUENCE</scope>
    <source>
        <strain evidence="2">Niue_2</strain>
        <tissue evidence="2">Leaf</tissue>
    </source>
</reference>
<keyword evidence="1" id="KW-1133">Transmembrane helix</keyword>
<evidence type="ECO:0000256" key="1">
    <source>
        <dbReference type="SAM" id="Phobius"/>
    </source>
</evidence>
<accession>A0A843W2S6</accession>
<evidence type="ECO:0000313" key="2">
    <source>
        <dbReference type="EMBL" id="MQL99344.1"/>
    </source>
</evidence>
<keyword evidence="3" id="KW-1185">Reference proteome</keyword>
<keyword evidence="1" id="KW-0472">Membrane</keyword>
<dbReference type="EMBL" id="NMUH01002334">
    <property type="protein sequence ID" value="MQL99344.1"/>
    <property type="molecule type" value="Genomic_DNA"/>
</dbReference>
<dbReference type="Proteomes" id="UP000652761">
    <property type="component" value="Unassembled WGS sequence"/>
</dbReference>
<keyword evidence="1" id="KW-0812">Transmembrane</keyword>
<dbReference type="AlphaFoldDB" id="A0A843W2S6"/>
<name>A0A843W2S6_COLES</name>